<dbReference type="Proteomes" id="UP000681967">
    <property type="component" value="Unassembled WGS sequence"/>
</dbReference>
<dbReference type="EMBL" id="CAJOBH010033425">
    <property type="protein sequence ID" value="CAF4289694.1"/>
    <property type="molecule type" value="Genomic_DNA"/>
</dbReference>
<protein>
    <submittedName>
        <fullName evidence="2">Uncharacterized protein</fullName>
    </submittedName>
</protein>
<feature type="non-terminal residue" evidence="2">
    <location>
        <position position="28"/>
    </location>
</feature>
<dbReference type="Proteomes" id="UP000681720">
    <property type="component" value="Unassembled WGS sequence"/>
</dbReference>
<organism evidence="2 3">
    <name type="scientific">Rotaria magnacalcarata</name>
    <dbReference type="NCBI Taxonomy" id="392030"/>
    <lineage>
        <taxon>Eukaryota</taxon>
        <taxon>Metazoa</taxon>
        <taxon>Spiralia</taxon>
        <taxon>Gnathifera</taxon>
        <taxon>Rotifera</taxon>
        <taxon>Eurotatoria</taxon>
        <taxon>Bdelloidea</taxon>
        <taxon>Philodinida</taxon>
        <taxon>Philodinidae</taxon>
        <taxon>Rotaria</taxon>
    </lineage>
</organism>
<evidence type="ECO:0000313" key="3">
    <source>
        <dbReference type="Proteomes" id="UP000681720"/>
    </source>
</evidence>
<reference evidence="2" key="1">
    <citation type="submission" date="2021-02" db="EMBL/GenBank/DDBJ databases">
        <authorList>
            <person name="Nowell W R."/>
        </authorList>
    </citation>
    <scope>NUCLEOTIDE SEQUENCE</scope>
</reference>
<gene>
    <name evidence="1" type="ORF">BYL167_LOCUS27040</name>
    <name evidence="2" type="ORF">GIL414_LOCUS30814</name>
</gene>
<sequence>MNISLVEGQCLGGELPDAVNVAIQIDGT</sequence>
<comment type="caution">
    <text evidence="2">The sequence shown here is derived from an EMBL/GenBank/DDBJ whole genome shotgun (WGS) entry which is preliminary data.</text>
</comment>
<evidence type="ECO:0000313" key="2">
    <source>
        <dbReference type="EMBL" id="CAF4415188.1"/>
    </source>
</evidence>
<accession>A0A8S2VT87</accession>
<proteinExistence type="predicted"/>
<evidence type="ECO:0000313" key="1">
    <source>
        <dbReference type="EMBL" id="CAF4289694.1"/>
    </source>
</evidence>
<dbReference type="AlphaFoldDB" id="A0A8S2VT87"/>
<name>A0A8S2VT87_9BILA</name>
<dbReference type="EMBL" id="CAJOBJ010060384">
    <property type="protein sequence ID" value="CAF4415188.1"/>
    <property type="molecule type" value="Genomic_DNA"/>
</dbReference>